<dbReference type="Gene3D" id="3.20.20.140">
    <property type="entry name" value="Metal-dependent hydrolases"/>
    <property type="match status" value="1"/>
</dbReference>
<protein>
    <recommendedName>
        <fullName evidence="2">Amidohydrolase 3 domain-containing protein</fullName>
    </recommendedName>
</protein>
<feature type="region of interest" description="Disordered" evidence="1">
    <location>
        <begin position="1"/>
        <end position="22"/>
    </location>
</feature>
<dbReference type="PANTHER" id="PTHR22642">
    <property type="entry name" value="IMIDAZOLONEPROPIONASE"/>
    <property type="match status" value="1"/>
</dbReference>
<dbReference type="RefSeq" id="WP_184508297.1">
    <property type="nucleotide sequence ID" value="NZ_JACHVT010000002.1"/>
</dbReference>
<dbReference type="Gene3D" id="2.30.40.10">
    <property type="entry name" value="Urease, subunit C, domain 1"/>
    <property type="match status" value="1"/>
</dbReference>
<dbReference type="SUPFAM" id="SSF51338">
    <property type="entry name" value="Composite domain of metallo-dependent hydrolases"/>
    <property type="match status" value="1"/>
</dbReference>
<dbReference type="InterPro" id="IPR011059">
    <property type="entry name" value="Metal-dep_hydrolase_composite"/>
</dbReference>
<dbReference type="Pfam" id="PF07969">
    <property type="entry name" value="Amidohydro_3"/>
    <property type="match status" value="1"/>
</dbReference>
<feature type="domain" description="Amidohydrolase 3" evidence="2">
    <location>
        <begin position="55"/>
        <end position="524"/>
    </location>
</feature>
<dbReference type="EMBL" id="JACHVT010000002">
    <property type="protein sequence ID" value="MBB2985577.1"/>
    <property type="molecule type" value="Genomic_DNA"/>
</dbReference>
<sequence>MSRTLLRHPNIRTGSSGGSGGHAPVTTALLVEDGVVVALGDEALAAGRSGGADAVVDLPGEAVLPGLHDAHIHTEWRSRDLSSVDLREARSLEEALSLVASHTATLGPDEWLHSGRWNHNRWAVPVQPDRRSLDRVAPDRVAALSSVDGHTVWANSLALRLAGITRETPDPVGGEIVRDADGEPTGILRESAQDLLDVVPQAEAPLRPLLERNHDELLALGLTSITDIDGEECRDAYVAMHADGRLRLRVAKCVRGDDLEGAIADGRRSGQGDRVLSVGPVKFFYDGALGSHTAHMTEPFLGHEGCGIAATPYPVLLQRIRRSLAHGFDIATHAIGDEANRLVLDAFATVRAEGHTGILRVEHAQHLLAADVPRFRELDVVASMQPSHCTADLELADEIIGDRPLHSYAWRTLLDAGARLAFGSDAPVEDPNPFHALHAAVTRQRADGLPPGGWRPYERITLDEALHAHTVGAHEAVGRHDVGRLVPGQLADLVAVDRDPWSVGPADVRDTVVLQTVVGGETVFTR</sequence>
<dbReference type="GO" id="GO:0016810">
    <property type="term" value="F:hydrolase activity, acting on carbon-nitrogen (but not peptide) bonds"/>
    <property type="evidence" value="ECO:0007669"/>
    <property type="project" value="InterPro"/>
</dbReference>
<reference evidence="3 4" key="1">
    <citation type="submission" date="2020-08" db="EMBL/GenBank/DDBJ databases">
        <title>Genomic Encyclopedia of Type Strains, Phase IV (KMG-V): Genome sequencing to study the core and pangenomes of soil and plant-associated prokaryotes.</title>
        <authorList>
            <person name="Whitman W."/>
        </authorList>
    </citation>
    <scope>NUCLEOTIDE SEQUENCE [LARGE SCALE GENOMIC DNA]</scope>
    <source>
        <strain evidence="3 4">B3ACCR2</strain>
    </source>
</reference>
<comment type="caution">
    <text evidence="3">The sequence shown here is derived from an EMBL/GenBank/DDBJ whole genome shotgun (WGS) entry which is preliminary data.</text>
</comment>
<dbReference type="CDD" id="cd01300">
    <property type="entry name" value="YtcJ_like"/>
    <property type="match status" value="1"/>
</dbReference>
<dbReference type="AlphaFoldDB" id="A0A839PPY3"/>
<gene>
    <name evidence="3" type="ORF">FHW14_000726</name>
</gene>
<accession>A0A839PPY3</accession>
<evidence type="ECO:0000313" key="3">
    <source>
        <dbReference type="EMBL" id="MBB2985577.1"/>
    </source>
</evidence>
<dbReference type="InterPro" id="IPR032466">
    <property type="entry name" value="Metal_Hydrolase"/>
</dbReference>
<dbReference type="PANTHER" id="PTHR22642:SF2">
    <property type="entry name" value="PROTEIN LONG AFTER FAR-RED 3"/>
    <property type="match status" value="1"/>
</dbReference>
<evidence type="ECO:0000256" key="1">
    <source>
        <dbReference type="SAM" id="MobiDB-lite"/>
    </source>
</evidence>
<name>A0A839PPY3_9MICO</name>
<evidence type="ECO:0000259" key="2">
    <source>
        <dbReference type="Pfam" id="PF07969"/>
    </source>
</evidence>
<proteinExistence type="predicted"/>
<dbReference type="InterPro" id="IPR033932">
    <property type="entry name" value="YtcJ-like"/>
</dbReference>
<organism evidence="3 4">
    <name type="scientific">Terracoccus luteus</name>
    <dbReference type="NCBI Taxonomy" id="53356"/>
    <lineage>
        <taxon>Bacteria</taxon>
        <taxon>Bacillati</taxon>
        <taxon>Actinomycetota</taxon>
        <taxon>Actinomycetes</taxon>
        <taxon>Micrococcales</taxon>
        <taxon>Intrasporangiaceae</taxon>
        <taxon>Terracoccus</taxon>
    </lineage>
</organism>
<dbReference type="Proteomes" id="UP000590811">
    <property type="component" value="Unassembled WGS sequence"/>
</dbReference>
<feature type="compositionally biased region" description="Basic residues" evidence="1">
    <location>
        <begin position="1"/>
        <end position="10"/>
    </location>
</feature>
<dbReference type="Gene3D" id="3.10.310.70">
    <property type="match status" value="1"/>
</dbReference>
<dbReference type="SUPFAM" id="SSF51556">
    <property type="entry name" value="Metallo-dependent hydrolases"/>
    <property type="match status" value="1"/>
</dbReference>
<dbReference type="InterPro" id="IPR013108">
    <property type="entry name" value="Amidohydro_3"/>
</dbReference>
<evidence type="ECO:0000313" key="4">
    <source>
        <dbReference type="Proteomes" id="UP000590811"/>
    </source>
</evidence>